<keyword evidence="6" id="KW-0004">4Fe-4S</keyword>
<keyword evidence="17" id="KW-0175">Coiled coil</keyword>
<keyword evidence="12" id="KW-0902">Two-component regulatory system</keyword>
<dbReference type="Gene3D" id="1.20.5.1930">
    <property type="match status" value="1"/>
</dbReference>
<dbReference type="GO" id="GO:0051539">
    <property type="term" value="F:4 iron, 4 sulfur cluster binding"/>
    <property type="evidence" value="ECO:0007669"/>
    <property type="project" value="UniProtKB-KW"/>
</dbReference>
<evidence type="ECO:0000256" key="5">
    <source>
        <dbReference type="ARBA" id="ARBA00017322"/>
    </source>
</evidence>
<reference evidence="20 21" key="1">
    <citation type="submission" date="2016-11" db="EMBL/GenBank/DDBJ databases">
        <authorList>
            <person name="Jaros S."/>
            <person name="Januszkiewicz K."/>
            <person name="Wedrychowicz H."/>
        </authorList>
    </citation>
    <scope>NUCLEOTIDE SEQUENCE [LARGE SCALE GENOMIC DNA]</scope>
    <source>
        <strain evidence="20">NCIMB 2154T</strain>
    </source>
</reference>
<evidence type="ECO:0000256" key="17">
    <source>
        <dbReference type="SAM" id="Coils"/>
    </source>
</evidence>
<evidence type="ECO:0000256" key="1">
    <source>
        <dbReference type="ARBA" id="ARBA00000085"/>
    </source>
</evidence>
<evidence type="ECO:0000256" key="14">
    <source>
        <dbReference type="ARBA" id="ARBA00024827"/>
    </source>
</evidence>
<keyword evidence="18" id="KW-0472">Membrane</keyword>
<dbReference type="Pfam" id="PF07730">
    <property type="entry name" value="HisKA_3"/>
    <property type="match status" value="1"/>
</dbReference>
<protein>
    <recommendedName>
        <fullName evidence="5">Oxygen sensor histidine kinase NreB</fullName>
        <ecNumber evidence="4">2.7.13.3</ecNumber>
    </recommendedName>
    <alternativeName>
        <fullName evidence="15">Nitrogen regulation protein B</fullName>
    </alternativeName>
</protein>
<evidence type="ECO:0000256" key="13">
    <source>
        <dbReference type="ARBA" id="ARBA00023014"/>
    </source>
</evidence>
<evidence type="ECO:0000256" key="11">
    <source>
        <dbReference type="ARBA" id="ARBA00023004"/>
    </source>
</evidence>
<feature type="coiled-coil region" evidence="17">
    <location>
        <begin position="390"/>
        <end position="417"/>
    </location>
</feature>
<dbReference type="PROSITE" id="PS50109">
    <property type="entry name" value="HIS_KIN"/>
    <property type="match status" value="1"/>
</dbReference>
<keyword evidence="18" id="KW-0812">Transmembrane</keyword>
<dbReference type="InterPro" id="IPR036890">
    <property type="entry name" value="HATPase_C_sf"/>
</dbReference>
<comment type="catalytic activity">
    <reaction evidence="1">
        <text>ATP + protein L-histidine = ADP + protein N-phospho-L-histidine.</text>
        <dbReference type="EC" id="2.7.13.3"/>
    </reaction>
</comment>
<keyword evidence="10 20" id="KW-0418">Kinase</keyword>
<dbReference type="InterPro" id="IPR005467">
    <property type="entry name" value="His_kinase_dom"/>
</dbReference>
<keyword evidence="18" id="KW-1133">Transmembrane helix</keyword>
<gene>
    <name evidence="20" type="ORF">MARIT_0721</name>
</gene>
<dbReference type="AlphaFoldDB" id="A0A2H1E876"/>
<keyword evidence="7" id="KW-0963">Cytoplasm</keyword>
<evidence type="ECO:0000259" key="19">
    <source>
        <dbReference type="PROSITE" id="PS50109"/>
    </source>
</evidence>
<dbReference type="InterPro" id="IPR003594">
    <property type="entry name" value="HATPase_dom"/>
</dbReference>
<dbReference type="Gene3D" id="3.30.565.10">
    <property type="entry name" value="Histidine kinase-like ATPase, C-terminal domain"/>
    <property type="match status" value="1"/>
</dbReference>
<evidence type="ECO:0000256" key="9">
    <source>
        <dbReference type="ARBA" id="ARBA00022723"/>
    </source>
</evidence>
<evidence type="ECO:0000256" key="15">
    <source>
        <dbReference type="ARBA" id="ARBA00030800"/>
    </source>
</evidence>
<dbReference type="SMART" id="SM00028">
    <property type="entry name" value="TPR"/>
    <property type="match status" value="3"/>
</dbReference>
<dbReference type="InterPro" id="IPR050482">
    <property type="entry name" value="Sensor_HK_TwoCompSys"/>
</dbReference>
<proteinExistence type="predicted"/>
<dbReference type="SUPFAM" id="SSF55874">
    <property type="entry name" value="ATPase domain of HSP90 chaperone/DNA topoisomerase II/histidine kinase"/>
    <property type="match status" value="1"/>
</dbReference>
<dbReference type="STRING" id="1349785.GCA_000509405_01541"/>
<feature type="domain" description="Histidine kinase" evidence="19">
    <location>
        <begin position="413"/>
        <end position="610"/>
    </location>
</feature>
<dbReference type="Pfam" id="PF13424">
    <property type="entry name" value="TPR_12"/>
    <property type="match status" value="1"/>
</dbReference>
<dbReference type="GO" id="GO:0046983">
    <property type="term" value="F:protein dimerization activity"/>
    <property type="evidence" value="ECO:0007669"/>
    <property type="project" value="InterPro"/>
</dbReference>
<dbReference type="InterPro" id="IPR011990">
    <property type="entry name" value="TPR-like_helical_dom_sf"/>
</dbReference>
<keyword evidence="8 20" id="KW-0808">Transferase</keyword>
<accession>A0A2H1E876</accession>
<dbReference type="GO" id="GO:0005737">
    <property type="term" value="C:cytoplasm"/>
    <property type="evidence" value="ECO:0007669"/>
    <property type="project" value="UniProtKB-SubCell"/>
</dbReference>
<evidence type="ECO:0000256" key="12">
    <source>
        <dbReference type="ARBA" id="ARBA00023012"/>
    </source>
</evidence>
<dbReference type="PANTHER" id="PTHR24421:SF59">
    <property type="entry name" value="OXYGEN SENSOR HISTIDINE KINASE NREB"/>
    <property type="match status" value="1"/>
</dbReference>
<evidence type="ECO:0000256" key="8">
    <source>
        <dbReference type="ARBA" id="ARBA00022679"/>
    </source>
</evidence>
<comment type="cofactor">
    <cofactor evidence="2">
        <name>[4Fe-4S] cluster</name>
        <dbReference type="ChEBI" id="CHEBI:49883"/>
    </cofactor>
</comment>
<evidence type="ECO:0000313" key="20">
    <source>
        <dbReference type="EMBL" id="SFZ80630.1"/>
    </source>
</evidence>
<keyword evidence="11" id="KW-0408">Iron</keyword>
<feature type="repeat" description="TPR" evidence="16">
    <location>
        <begin position="227"/>
        <end position="260"/>
    </location>
</feature>
<evidence type="ECO:0000256" key="7">
    <source>
        <dbReference type="ARBA" id="ARBA00022490"/>
    </source>
</evidence>
<evidence type="ECO:0000256" key="6">
    <source>
        <dbReference type="ARBA" id="ARBA00022485"/>
    </source>
</evidence>
<feature type="transmembrane region" description="Helical" evidence="18">
    <location>
        <begin position="346"/>
        <end position="366"/>
    </location>
</feature>
<dbReference type="EMBL" id="LT634361">
    <property type="protein sequence ID" value="SFZ80630.1"/>
    <property type="molecule type" value="Genomic_DNA"/>
</dbReference>
<dbReference type="PROSITE" id="PS50005">
    <property type="entry name" value="TPR"/>
    <property type="match status" value="2"/>
</dbReference>
<evidence type="ECO:0000256" key="4">
    <source>
        <dbReference type="ARBA" id="ARBA00012438"/>
    </source>
</evidence>
<dbReference type="Proteomes" id="UP000231564">
    <property type="component" value="Chromosome MARIT"/>
</dbReference>
<keyword evidence="13" id="KW-0411">Iron-sulfur</keyword>
<dbReference type="EC" id="2.7.13.3" evidence="4"/>
<dbReference type="RefSeq" id="WP_100210774.1">
    <property type="nucleotide sequence ID" value="NZ_CP138495.1"/>
</dbReference>
<comment type="subcellular location">
    <subcellularLocation>
        <location evidence="3">Cytoplasm</location>
    </subcellularLocation>
</comment>
<evidence type="ECO:0000256" key="16">
    <source>
        <dbReference type="PROSITE-ProRule" id="PRU00339"/>
    </source>
</evidence>
<dbReference type="InterPro" id="IPR011712">
    <property type="entry name" value="Sig_transdc_His_kin_sub3_dim/P"/>
</dbReference>
<keyword evidence="9" id="KW-0479">Metal-binding</keyword>
<evidence type="ECO:0000256" key="3">
    <source>
        <dbReference type="ARBA" id="ARBA00004496"/>
    </source>
</evidence>
<dbReference type="GO" id="GO:0046872">
    <property type="term" value="F:metal ion binding"/>
    <property type="evidence" value="ECO:0007669"/>
    <property type="project" value="UniProtKB-KW"/>
</dbReference>
<dbReference type="Pfam" id="PF02518">
    <property type="entry name" value="HATPase_c"/>
    <property type="match status" value="1"/>
</dbReference>
<feature type="repeat" description="TPR" evidence="16">
    <location>
        <begin position="87"/>
        <end position="120"/>
    </location>
</feature>
<dbReference type="SMART" id="SM00387">
    <property type="entry name" value="HATPase_c"/>
    <property type="match status" value="1"/>
</dbReference>
<dbReference type="PRINTS" id="PR00344">
    <property type="entry name" value="BCTRLSENSOR"/>
</dbReference>
<keyword evidence="21" id="KW-1185">Reference proteome</keyword>
<dbReference type="GO" id="GO:0000155">
    <property type="term" value="F:phosphorelay sensor kinase activity"/>
    <property type="evidence" value="ECO:0007669"/>
    <property type="project" value="InterPro"/>
</dbReference>
<evidence type="ECO:0000313" key="21">
    <source>
        <dbReference type="Proteomes" id="UP000231564"/>
    </source>
</evidence>
<dbReference type="GO" id="GO:0016020">
    <property type="term" value="C:membrane"/>
    <property type="evidence" value="ECO:0007669"/>
    <property type="project" value="InterPro"/>
</dbReference>
<dbReference type="OrthoDB" id="9760839at2"/>
<keyword evidence="16" id="KW-0802">TPR repeat</keyword>
<dbReference type="InterPro" id="IPR019734">
    <property type="entry name" value="TPR_rpt"/>
</dbReference>
<dbReference type="KEGG" id="tmar:MARIT_0721"/>
<evidence type="ECO:0000256" key="2">
    <source>
        <dbReference type="ARBA" id="ARBA00001966"/>
    </source>
</evidence>
<dbReference type="GeneID" id="47722297"/>
<name>A0A2H1E876_9FLAO</name>
<dbReference type="PANTHER" id="PTHR24421">
    <property type="entry name" value="NITRATE/NITRITE SENSOR PROTEIN NARX-RELATED"/>
    <property type="match status" value="1"/>
</dbReference>
<dbReference type="CDD" id="cd16917">
    <property type="entry name" value="HATPase_UhpB-NarQ-NarX-like"/>
    <property type="match status" value="1"/>
</dbReference>
<dbReference type="SUPFAM" id="SSF48452">
    <property type="entry name" value="TPR-like"/>
    <property type="match status" value="1"/>
</dbReference>
<dbReference type="InterPro" id="IPR004358">
    <property type="entry name" value="Sig_transdc_His_kin-like_C"/>
</dbReference>
<comment type="function">
    <text evidence="14">Member of the two-component regulatory system NreB/NreC involved in the control of dissimilatory nitrate/nitrite reduction in response to oxygen. NreB functions as a direct oxygen sensor histidine kinase which is autophosphorylated, in the absence of oxygen, probably at the conserved histidine residue, and transfers its phosphate group probably to a conserved aspartate residue of NreC. NreB/NreC activates the expression of the nitrate (narGHJI) and nitrite (nir) reductase operons, as well as the putative nitrate transporter gene narT.</text>
</comment>
<sequence>MINLKRLMNRLLLLCFIFKALSLYSYQIKGGVVLRTAPPFMQKDSLLYEEYNKLDKLEREGHEKEALKVGLVLVDRAINKKDYFLAARSNFIVGKIFSKARDYDKSIESYRKSLELISSMIDYGDFTKRNAELIYFRKQSYLKIGTQYFKMHLSLKVKRYKDSFLRYNKLVVDSDTFENKELLNLKAKAYSNLAGVFAQDSLYSMAEKYANEAIKIHRRQNDKLSEAAALSNLANIFIYQKHYKKAKRLYSRGLKLIENRKSIQAIEFKESLYENLGYAMYMLKDYKAYEIQDLSYEIKDSLRDIDVRRMIEEVNAEYNVDNVRQAEELKRIKIESEKEASQKNTWLVGAMGLITALLLLYIANYYKLRQQKLSLELSNTEFMQREKLDKLKAESQLKMLNATLDGKEEERKEIAETLHDNVSALLSSANLHLQASQKQFNGNTPVEIEKTQKIILEASQKVRDLSHTLVSSILLKFGLAYAIKDMANKYTNSMLSIHVDFNTINRYTQKLEIKIYNIIQELVNNIIKHSKASNACVLLKESGETLHITIRDNGCGFDASAYNTDDIGHVKSGIGLNQIRARVQIMKGTFKINSKLGKGTEMVIILPIKFRESFTRA</sequence>
<organism evidence="20 21">
    <name type="scientific">Tenacibaculum maritimum NCIMB 2154</name>
    <dbReference type="NCBI Taxonomy" id="1349785"/>
    <lineage>
        <taxon>Bacteria</taxon>
        <taxon>Pseudomonadati</taxon>
        <taxon>Bacteroidota</taxon>
        <taxon>Flavobacteriia</taxon>
        <taxon>Flavobacteriales</taxon>
        <taxon>Flavobacteriaceae</taxon>
        <taxon>Tenacibaculum</taxon>
    </lineage>
</organism>
<dbReference type="Gene3D" id="1.25.40.10">
    <property type="entry name" value="Tetratricopeptide repeat domain"/>
    <property type="match status" value="1"/>
</dbReference>
<evidence type="ECO:0000256" key="18">
    <source>
        <dbReference type="SAM" id="Phobius"/>
    </source>
</evidence>
<evidence type="ECO:0000256" key="10">
    <source>
        <dbReference type="ARBA" id="ARBA00022777"/>
    </source>
</evidence>